<feature type="compositionally biased region" description="Polar residues" evidence="1">
    <location>
        <begin position="127"/>
        <end position="146"/>
    </location>
</feature>
<accession>A0AAD1THS8</accession>
<dbReference type="EMBL" id="OW240923">
    <property type="protein sequence ID" value="CAH2323772.1"/>
    <property type="molecule type" value="Genomic_DNA"/>
</dbReference>
<sequence>MLIDTSEAVGIQTTEIIQFFSEMDRETHHEVDIQIQTKESQIQTEDSLCENKDRQILSCDHDDQTVQTEERETQTEDRPSPPLETEVLREDENTECRSFRVSLEDQISIHTEDEVKCSARDKKNILLQNGQTTTEQDSGSPESPQESLRPAEVTITVHEGERPLLLVEDTKTEFKGNLIVDKLADKLEIIEKIKMEETSKKRKNLSEAGPLTVTAELSETEGMRDQQHNEQYCVTWNRLVNLLILW</sequence>
<keyword evidence="3" id="KW-1185">Reference proteome</keyword>
<evidence type="ECO:0000313" key="3">
    <source>
        <dbReference type="Proteomes" id="UP001295444"/>
    </source>
</evidence>
<dbReference type="Proteomes" id="UP001295444">
    <property type="component" value="Chromosome 12"/>
</dbReference>
<reference evidence="2" key="1">
    <citation type="submission" date="2022-03" db="EMBL/GenBank/DDBJ databases">
        <authorList>
            <person name="Alioto T."/>
            <person name="Alioto T."/>
            <person name="Gomez Garrido J."/>
        </authorList>
    </citation>
    <scope>NUCLEOTIDE SEQUENCE</scope>
</reference>
<name>A0AAD1THS8_PELCU</name>
<proteinExistence type="predicted"/>
<protein>
    <submittedName>
        <fullName evidence="2">Uncharacterized protein</fullName>
    </submittedName>
</protein>
<feature type="region of interest" description="Disordered" evidence="1">
    <location>
        <begin position="127"/>
        <end position="150"/>
    </location>
</feature>
<evidence type="ECO:0000313" key="2">
    <source>
        <dbReference type="EMBL" id="CAH2323772.1"/>
    </source>
</evidence>
<feature type="compositionally biased region" description="Basic and acidic residues" evidence="1">
    <location>
        <begin position="59"/>
        <end position="79"/>
    </location>
</feature>
<organism evidence="2 3">
    <name type="scientific">Pelobates cultripes</name>
    <name type="common">Western spadefoot toad</name>
    <dbReference type="NCBI Taxonomy" id="61616"/>
    <lineage>
        <taxon>Eukaryota</taxon>
        <taxon>Metazoa</taxon>
        <taxon>Chordata</taxon>
        <taxon>Craniata</taxon>
        <taxon>Vertebrata</taxon>
        <taxon>Euteleostomi</taxon>
        <taxon>Amphibia</taxon>
        <taxon>Batrachia</taxon>
        <taxon>Anura</taxon>
        <taxon>Pelobatoidea</taxon>
        <taxon>Pelobatidae</taxon>
        <taxon>Pelobates</taxon>
    </lineage>
</organism>
<feature type="region of interest" description="Disordered" evidence="1">
    <location>
        <begin position="59"/>
        <end position="92"/>
    </location>
</feature>
<gene>
    <name evidence="2" type="ORF">PECUL_23A024581</name>
</gene>
<dbReference type="AlphaFoldDB" id="A0AAD1THS8"/>
<evidence type="ECO:0000256" key="1">
    <source>
        <dbReference type="SAM" id="MobiDB-lite"/>
    </source>
</evidence>